<dbReference type="AlphaFoldDB" id="A0A427XRP7"/>
<keyword evidence="3" id="KW-1185">Reference proteome</keyword>
<evidence type="ECO:0000256" key="1">
    <source>
        <dbReference type="SAM" id="MobiDB-lite"/>
    </source>
</evidence>
<evidence type="ECO:0000313" key="2">
    <source>
        <dbReference type="EMBL" id="RSH81478.1"/>
    </source>
</evidence>
<name>A0A427XRP7_9TREE</name>
<dbReference type="EMBL" id="RSCD01000030">
    <property type="protein sequence ID" value="RSH81478.1"/>
    <property type="molecule type" value="Genomic_DNA"/>
</dbReference>
<comment type="caution">
    <text evidence="2">The sequence shown here is derived from an EMBL/GenBank/DDBJ whole genome shotgun (WGS) entry which is preliminary data.</text>
</comment>
<feature type="compositionally biased region" description="Low complexity" evidence="1">
    <location>
        <begin position="1"/>
        <end position="28"/>
    </location>
</feature>
<dbReference type="Proteomes" id="UP000279259">
    <property type="component" value="Unassembled WGS sequence"/>
</dbReference>
<reference evidence="2 3" key="1">
    <citation type="submission" date="2018-11" db="EMBL/GenBank/DDBJ databases">
        <title>Genome sequence of Saitozyma podzolica DSM 27192.</title>
        <authorList>
            <person name="Aliyu H."/>
            <person name="Gorte O."/>
            <person name="Ochsenreither K."/>
        </authorList>
    </citation>
    <scope>NUCLEOTIDE SEQUENCE [LARGE SCALE GENOMIC DNA]</scope>
    <source>
        <strain evidence="2 3">DSM 27192</strain>
    </source>
</reference>
<dbReference type="OrthoDB" id="2565000at2759"/>
<accession>A0A427XRP7</accession>
<proteinExistence type="predicted"/>
<protein>
    <submittedName>
        <fullName evidence="2">Uncharacterized protein</fullName>
    </submittedName>
</protein>
<organism evidence="2 3">
    <name type="scientific">Saitozyma podzolica</name>
    <dbReference type="NCBI Taxonomy" id="1890683"/>
    <lineage>
        <taxon>Eukaryota</taxon>
        <taxon>Fungi</taxon>
        <taxon>Dikarya</taxon>
        <taxon>Basidiomycota</taxon>
        <taxon>Agaricomycotina</taxon>
        <taxon>Tremellomycetes</taxon>
        <taxon>Tremellales</taxon>
        <taxon>Trimorphomycetaceae</taxon>
        <taxon>Saitozyma</taxon>
    </lineage>
</organism>
<gene>
    <name evidence="2" type="ORF">EHS25_006835</name>
</gene>
<feature type="region of interest" description="Disordered" evidence="1">
    <location>
        <begin position="1"/>
        <end position="42"/>
    </location>
</feature>
<sequence length="96" mass="10477">MSPTKRSPSSSPAPTTPTKKKASNSSSAVTPSPKRSKESFPIEAKRAIIERALDMAYKNLPWGELAKELGISESRLKDQLKPSRANLRKAVVDNLT</sequence>
<evidence type="ECO:0000313" key="3">
    <source>
        <dbReference type="Proteomes" id="UP000279259"/>
    </source>
</evidence>